<dbReference type="Proteomes" id="UP001153636">
    <property type="component" value="Chromosome 12"/>
</dbReference>
<organism evidence="1 2">
    <name type="scientific">Psylliodes chrysocephalus</name>
    <dbReference type="NCBI Taxonomy" id="3402493"/>
    <lineage>
        <taxon>Eukaryota</taxon>
        <taxon>Metazoa</taxon>
        <taxon>Ecdysozoa</taxon>
        <taxon>Arthropoda</taxon>
        <taxon>Hexapoda</taxon>
        <taxon>Insecta</taxon>
        <taxon>Pterygota</taxon>
        <taxon>Neoptera</taxon>
        <taxon>Endopterygota</taxon>
        <taxon>Coleoptera</taxon>
        <taxon>Polyphaga</taxon>
        <taxon>Cucujiformia</taxon>
        <taxon>Chrysomeloidea</taxon>
        <taxon>Chrysomelidae</taxon>
        <taxon>Galerucinae</taxon>
        <taxon>Alticini</taxon>
        <taxon>Psylliodes</taxon>
    </lineage>
</organism>
<reference evidence="1" key="1">
    <citation type="submission" date="2022-01" db="EMBL/GenBank/DDBJ databases">
        <authorList>
            <person name="King R."/>
        </authorList>
    </citation>
    <scope>NUCLEOTIDE SEQUENCE</scope>
</reference>
<sequence length="230" mass="25764">MDSSILPHFACVIKKKNSKRQIVENRIQMRRGSSLSNLDKVIQTMPDLVRCTTADQQLYVSSDDHLQKSPNMSRSLRASSNALSTGGSFGDLMNMKQFGSSQWSVRSDSLIAKTLPLSTVTPKPIVTEEILLEDVTNGTSTFQERCVVDESSLTAAQRTLKLAKLIQQQRGYKDNRIHRIPKRKPCLADNLNNGSECVDLPNETPTKCRISKTRKPSLHSRRCAIHVIQL</sequence>
<evidence type="ECO:0000313" key="2">
    <source>
        <dbReference type="Proteomes" id="UP001153636"/>
    </source>
</evidence>
<keyword evidence="2" id="KW-1185">Reference proteome</keyword>
<evidence type="ECO:0000313" key="1">
    <source>
        <dbReference type="EMBL" id="CAH1101839.1"/>
    </source>
</evidence>
<dbReference type="EMBL" id="OV651824">
    <property type="protein sequence ID" value="CAH1101839.1"/>
    <property type="molecule type" value="Genomic_DNA"/>
</dbReference>
<protein>
    <submittedName>
        <fullName evidence="1">Uncharacterized protein</fullName>
    </submittedName>
</protein>
<dbReference type="AlphaFoldDB" id="A0A9P0G4M9"/>
<gene>
    <name evidence="1" type="ORF">PSYICH_LOCUS3059</name>
</gene>
<proteinExistence type="predicted"/>
<dbReference type="OrthoDB" id="7314963at2759"/>
<name>A0A9P0G4M9_9CUCU</name>
<accession>A0A9P0G4M9</accession>